<evidence type="ECO:0000313" key="10">
    <source>
        <dbReference type="Proteomes" id="UP001323405"/>
    </source>
</evidence>
<feature type="chain" id="PRO_5046340939" description="Transcription factor domain-containing protein" evidence="8">
    <location>
        <begin position="22"/>
        <end position="800"/>
    </location>
</feature>
<feature type="region of interest" description="Disordered" evidence="7">
    <location>
        <begin position="208"/>
        <end position="256"/>
    </location>
</feature>
<keyword evidence="8" id="KW-0732">Signal</keyword>
<dbReference type="GeneID" id="87912544"/>
<feature type="compositionally biased region" description="Basic and acidic residues" evidence="7">
    <location>
        <begin position="208"/>
        <end position="217"/>
    </location>
</feature>
<dbReference type="Proteomes" id="UP001323405">
    <property type="component" value="Unassembled WGS sequence"/>
</dbReference>
<accession>A0ABR0G923</accession>
<evidence type="ECO:0000256" key="7">
    <source>
        <dbReference type="SAM" id="MobiDB-lite"/>
    </source>
</evidence>
<dbReference type="EMBL" id="JAFFHA010000008">
    <property type="protein sequence ID" value="KAK4652265.1"/>
    <property type="molecule type" value="Genomic_DNA"/>
</dbReference>
<keyword evidence="2" id="KW-0862">Zinc</keyword>
<sequence>MFPLFSFLFSLLSSGPTPTHPTVPKVQGNLPHHHSKRRFGDGGWLTTPIHRRRYLNTAVGRYLIGTRISAGSPGPHTVSRLHWTSFSLASSQQPGRSAIQICCIAMERAAKVARSGGSWTPRHTEETVCAIAPNDQHKDDHGSNAGPDDNFMISDDDEMFHWTQLYAWPHQDILPGLDSLGNHLNSTHLAGLHSDSICPVSANQGRKRSYEELRNEDTAGAEPLHTRQHVPAGPAKIPTSSQEQDEVHLENPYASDEGSCSHPHALVRCRSIVEECRGRRIVLDGFIKTRITLYGSPRHEQGHALNVPFRYFPPIESESRHGGGGNGAAGDLIPSEIIRPPPQFGDVQLSGRFEKSDRYLFKFFIEAVCNGRTVVKNDNAYLNQIAPMADSSPAVKHAMLSVSLSYILDYSAEDKAKELATHHHQQAIWHTSQELKDTRNCSPGNGDSLVACLILLGHTEIVVWDRNRDNMKSTQKEPPKWYRGAKVAERVLEQSDPARTHQDPKNAQITKTRSQLAIRVCLDSVLSDCVHPLDPGAEIECYNWLIRGSERECRRIDGFAGLSPDLMYCLAKITYLASMRDRRPYSLAQLATANGIKDMLSNFRQWSALSNGYDTFQELLDSCELNEKGKVNTEAKVTELIGESYVAAAQIYLQCRVFRRRRDDPVIKELLARLILTVQYQPISGPLFTAQTPLFALFIGGLVAYDQLDRQAIKSWFDPICKGPRGNVPPAYEALKHAWSWMDSYERRRGKVAKQAMNDEADDGGAGTDDEEHEIWENKDPWWEKLVTAITSKCGRINLC</sequence>
<protein>
    <recommendedName>
        <fullName evidence="11">Transcription factor domain-containing protein</fullName>
    </recommendedName>
</protein>
<evidence type="ECO:0000256" key="2">
    <source>
        <dbReference type="ARBA" id="ARBA00022833"/>
    </source>
</evidence>
<name>A0ABR0G923_9PEZI</name>
<evidence type="ECO:0000256" key="3">
    <source>
        <dbReference type="ARBA" id="ARBA00023015"/>
    </source>
</evidence>
<evidence type="ECO:0000256" key="6">
    <source>
        <dbReference type="ARBA" id="ARBA00023242"/>
    </source>
</evidence>
<comment type="subcellular location">
    <subcellularLocation>
        <location evidence="1">Nucleus</location>
    </subcellularLocation>
</comment>
<keyword evidence="4" id="KW-0238">DNA-binding</keyword>
<reference evidence="9 10" key="1">
    <citation type="journal article" date="2023" name="bioRxiv">
        <title>High-quality genome assemblies of four members of thePodospora anserinaspecies complex.</title>
        <authorList>
            <person name="Ament-Velasquez S.L."/>
            <person name="Vogan A.A."/>
            <person name="Wallerman O."/>
            <person name="Hartmann F."/>
            <person name="Gautier V."/>
            <person name="Silar P."/>
            <person name="Giraud T."/>
            <person name="Johannesson H."/>
        </authorList>
    </citation>
    <scope>NUCLEOTIDE SEQUENCE [LARGE SCALE GENOMIC DNA]</scope>
    <source>
        <strain evidence="9 10">CBS 415.72m</strain>
    </source>
</reference>
<keyword evidence="6" id="KW-0539">Nucleus</keyword>
<evidence type="ECO:0000256" key="4">
    <source>
        <dbReference type="ARBA" id="ARBA00023125"/>
    </source>
</evidence>
<dbReference type="PANTHER" id="PTHR37534:SF7">
    <property type="entry name" value="TRANSCRIPTIONAL ACTIVATOR PROTEIN UGA3"/>
    <property type="match status" value="1"/>
</dbReference>
<gene>
    <name evidence="9" type="ORF">QC762_609613</name>
</gene>
<organism evidence="9 10">
    <name type="scientific">Podospora pseudocomata</name>
    <dbReference type="NCBI Taxonomy" id="2093779"/>
    <lineage>
        <taxon>Eukaryota</taxon>
        <taxon>Fungi</taxon>
        <taxon>Dikarya</taxon>
        <taxon>Ascomycota</taxon>
        <taxon>Pezizomycotina</taxon>
        <taxon>Sordariomycetes</taxon>
        <taxon>Sordariomycetidae</taxon>
        <taxon>Sordariales</taxon>
        <taxon>Podosporaceae</taxon>
        <taxon>Podospora</taxon>
    </lineage>
</organism>
<keyword evidence="10" id="KW-1185">Reference proteome</keyword>
<dbReference type="PANTHER" id="PTHR37534">
    <property type="entry name" value="TRANSCRIPTIONAL ACTIVATOR PROTEIN UGA3"/>
    <property type="match status" value="1"/>
</dbReference>
<keyword evidence="3" id="KW-0805">Transcription regulation</keyword>
<dbReference type="RefSeq" id="XP_062741240.1">
    <property type="nucleotide sequence ID" value="XM_062892637.1"/>
</dbReference>
<feature type="signal peptide" evidence="8">
    <location>
        <begin position="1"/>
        <end position="21"/>
    </location>
</feature>
<evidence type="ECO:0000256" key="1">
    <source>
        <dbReference type="ARBA" id="ARBA00004123"/>
    </source>
</evidence>
<comment type="caution">
    <text evidence="9">The sequence shown here is derived from an EMBL/GenBank/DDBJ whole genome shotgun (WGS) entry which is preliminary data.</text>
</comment>
<evidence type="ECO:0000256" key="5">
    <source>
        <dbReference type="ARBA" id="ARBA00023163"/>
    </source>
</evidence>
<evidence type="ECO:0008006" key="11">
    <source>
        <dbReference type="Google" id="ProtNLM"/>
    </source>
</evidence>
<dbReference type="Pfam" id="PF11951">
    <property type="entry name" value="Fungal_trans_2"/>
    <property type="match status" value="1"/>
</dbReference>
<keyword evidence="5" id="KW-0804">Transcription</keyword>
<dbReference type="InterPro" id="IPR021858">
    <property type="entry name" value="Fun_TF"/>
</dbReference>
<evidence type="ECO:0000256" key="8">
    <source>
        <dbReference type="SAM" id="SignalP"/>
    </source>
</evidence>
<evidence type="ECO:0000313" key="9">
    <source>
        <dbReference type="EMBL" id="KAK4652265.1"/>
    </source>
</evidence>
<proteinExistence type="predicted"/>